<dbReference type="STRING" id="65393.PCC7424_4503"/>
<keyword evidence="3" id="KW-0813">Transport</keyword>
<dbReference type="PANTHER" id="PTHR34597">
    <property type="entry name" value="SLR1661 PROTEIN"/>
    <property type="match status" value="1"/>
</dbReference>
<keyword evidence="7" id="KW-0472">Membrane</keyword>
<dbReference type="SUPFAM" id="SSF56935">
    <property type="entry name" value="Porins"/>
    <property type="match status" value="1"/>
</dbReference>
<sequence>MVYLSISHWLSSLLLLPLMSLMLVPGMGEHSVKAQILDPFPSGPSRPETPTPTPSPLPPLEDILPPNPSTPTPSDNFPSNIPGTITVRQFNYEGNTAFSDQELDRVTQPYLNRPISFAELLQARTAITQLYIDNGYVTSGAYIAPQSIDKGVITITIVEGNLEEINVDVEGKLAPSYVRERIAIATEQPLNVNRLLEALQLLQLNPIIERISAELSAGTRPGTSILDITVVVADTFTPEIIVDNGRNPRVGSLRRGTQVSDLNLFGLGDEMRIWYLNTDGTNDVDVNYGVPVNAYNGTVRVQFRNVTAKVTEDPFEQFDITSDYQKYLLSFRQPIVLTPTEEIALGLTFDYQKTQTRFLGVGFPTRGTNNRGRTNISSLRFSQEWTQRNEQEVLAARSEFSVGVDVFDVTDTFDREFNRFAPGNDYFIWRGQGQWVRLLAPDTLFILRGDLQLTSEPLVPIEQFSLGGLGNVVGYRQNYLLTDNGFFGGVEFRVPIYRAQNPNNILQLVPFATVGSGWNVSGSPQPDPATIASIGIGLQWQYSDYISARVDWGIKLVPIPLEGNTLQDNGIVFSFIFRPF</sequence>
<dbReference type="Proteomes" id="UP000002384">
    <property type="component" value="Chromosome"/>
</dbReference>
<reference evidence="12" key="1">
    <citation type="journal article" date="2011" name="MBio">
        <title>Novel metabolic attributes of the genus Cyanothece, comprising a group of unicellular nitrogen-fixing Cyanobacteria.</title>
        <authorList>
            <person name="Bandyopadhyay A."/>
            <person name="Elvitigala T."/>
            <person name="Welsh E."/>
            <person name="Stockel J."/>
            <person name="Liberton M."/>
            <person name="Min H."/>
            <person name="Sherman L.A."/>
            <person name="Pakrasi H.B."/>
        </authorList>
    </citation>
    <scope>NUCLEOTIDE SEQUENCE [LARGE SCALE GENOMIC DNA]</scope>
    <source>
        <strain evidence="12">PCC 7424</strain>
    </source>
</reference>
<feature type="domain" description="POTRA" evidence="10">
    <location>
        <begin position="85"/>
        <end position="160"/>
    </location>
</feature>
<dbReference type="Pfam" id="PF03865">
    <property type="entry name" value="ShlB"/>
    <property type="match status" value="1"/>
</dbReference>
<evidence type="ECO:0000313" key="12">
    <source>
        <dbReference type="Proteomes" id="UP000002384"/>
    </source>
</evidence>
<evidence type="ECO:0000256" key="1">
    <source>
        <dbReference type="ARBA" id="ARBA00004442"/>
    </source>
</evidence>
<evidence type="ECO:0000256" key="8">
    <source>
        <dbReference type="ARBA" id="ARBA00023237"/>
    </source>
</evidence>
<dbReference type="GO" id="GO:0008320">
    <property type="term" value="F:protein transmembrane transporter activity"/>
    <property type="evidence" value="ECO:0007669"/>
    <property type="project" value="TreeGrafter"/>
</dbReference>
<name>B7KA93_GLOC7</name>
<dbReference type="InterPro" id="IPR005565">
    <property type="entry name" value="Hemolysn_activator_HlyB_C"/>
</dbReference>
<gene>
    <name evidence="11" type="ordered locus">PCC7424_4503</name>
</gene>
<proteinExistence type="inferred from homology"/>
<keyword evidence="6" id="KW-0653">Protein transport</keyword>
<evidence type="ECO:0000256" key="2">
    <source>
        <dbReference type="ARBA" id="ARBA00009055"/>
    </source>
</evidence>
<evidence type="ECO:0000256" key="7">
    <source>
        <dbReference type="ARBA" id="ARBA00023136"/>
    </source>
</evidence>
<dbReference type="InterPro" id="IPR013686">
    <property type="entry name" value="Polypept-transport_assoc_ShlB"/>
</dbReference>
<keyword evidence="4" id="KW-1134">Transmembrane beta strand</keyword>
<dbReference type="Pfam" id="PF08479">
    <property type="entry name" value="POTRA_2"/>
    <property type="match status" value="1"/>
</dbReference>
<organism evidence="11 12">
    <name type="scientific">Gloeothece citriformis (strain PCC 7424)</name>
    <name type="common">Cyanothece sp. (strain PCC 7424)</name>
    <dbReference type="NCBI Taxonomy" id="65393"/>
    <lineage>
        <taxon>Bacteria</taxon>
        <taxon>Bacillati</taxon>
        <taxon>Cyanobacteriota</taxon>
        <taxon>Cyanophyceae</taxon>
        <taxon>Oscillatoriophycideae</taxon>
        <taxon>Chroococcales</taxon>
        <taxon>Aphanothecaceae</taxon>
        <taxon>Gloeothece</taxon>
        <taxon>Gloeothece citriformis</taxon>
    </lineage>
</organism>
<dbReference type="GO" id="GO:0046819">
    <property type="term" value="P:protein secretion by the type V secretion system"/>
    <property type="evidence" value="ECO:0007669"/>
    <property type="project" value="TreeGrafter"/>
</dbReference>
<comment type="similarity">
    <text evidence="2">Belongs to the TPS (TC 1.B.20) family.</text>
</comment>
<dbReference type="InterPro" id="IPR034746">
    <property type="entry name" value="POTRA"/>
</dbReference>
<dbReference type="GO" id="GO:0009279">
    <property type="term" value="C:cell outer membrane"/>
    <property type="evidence" value="ECO:0007669"/>
    <property type="project" value="UniProtKB-SubCell"/>
</dbReference>
<dbReference type="AlphaFoldDB" id="B7KA93"/>
<dbReference type="GO" id="GO:0098046">
    <property type="term" value="C:type V protein secretion system complex"/>
    <property type="evidence" value="ECO:0007669"/>
    <property type="project" value="TreeGrafter"/>
</dbReference>
<keyword evidence="5" id="KW-0812">Transmembrane</keyword>
<feature type="compositionally biased region" description="Pro residues" evidence="9">
    <location>
        <begin position="41"/>
        <end position="71"/>
    </location>
</feature>
<dbReference type="KEGG" id="cyc:PCC7424_4503"/>
<evidence type="ECO:0000256" key="5">
    <source>
        <dbReference type="ARBA" id="ARBA00022692"/>
    </source>
</evidence>
<protein>
    <submittedName>
        <fullName evidence="11">Polypeptide-transport-associated domain protein ShlB-type</fullName>
    </submittedName>
</protein>
<evidence type="ECO:0000256" key="4">
    <source>
        <dbReference type="ARBA" id="ARBA00022452"/>
    </source>
</evidence>
<evidence type="ECO:0000256" key="3">
    <source>
        <dbReference type="ARBA" id="ARBA00022448"/>
    </source>
</evidence>
<dbReference type="OrthoDB" id="596066at2"/>
<evidence type="ECO:0000313" key="11">
    <source>
        <dbReference type="EMBL" id="ACK72867.1"/>
    </source>
</evidence>
<dbReference type="PANTHER" id="PTHR34597:SF1">
    <property type="entry name" value="HEME_HEMOPEXIN TRANSPORTER PROTEIN HUXB"/>
    <property type="match status" value="1"/>
</dbReference>
<dbReference type="InterPro" id="IPR051544">
    <property type="entry name" value="TPS_OM_transporter"/>
</dbReference>
<dbReference type="Gene3D" id="3.10.20.310">
    <property type="entry name" value="membrane protein fhac"/>
    <property type="match status" value="1"/>
</dbReference>
<dbReference type="RefSeq" id="WP_015956451.1">
    <property type="nucleotide sequence ID" value="NC_011729.1"/>
</dbReference>
<keyword evidence="8" id="KW-0998">Cell outer membrane</keyword>
<keyword evidence="12" id="KW-1185">Reference proteome</keyword>
<accession>B7KA93</accession>
<dbReference type="Gene3D" id="2.40.160.50">
    <property type="entry name" value="membrane protein fhac: a member of the omp85/tpsb transporter family"/>
    <property type="match status" value="1"/>
</dbReference>
<evidence type="ECO:0000256" key="6">
    <source>
        <dbReference type="ARBA" id="ARBA00022927"/>
    </source>
</evidence>
<dbReference type="PROSITE" id="PS51779">
    <property type="entry name" value="POTRA"/>
    <property type="match status" value="1"/>
</dbReference>
<evidence type="ECO:0000256" key="9">
    <source>
        <dbReference type="SAM" id="MobiDB-lite"/>
    </source>
</evidence>
<feature type="region of interest" description="Disordered" evidence="9">
    <location>
        <begin position="35"/>
        <end position="80"/>
    </location>
</feature>
<dbReference type="HOGENOM" id="CLU_021521_0_0_3"/>
<dbReference type="EMBL" id="CP001291">
    <property type="protein sequence ID" value="ACK72867.1"/>
    <property type="molecule type" value="Genomic_DNA"/>
</dbReference>
<dbReference type="eggNOG" id="COG2831">
    <property type="taxonomic scope" value="Bacteria"/>
</dbReference>
<evidence type="ECO:0000259" key="10">
    <source>
        <dbReference type="PROSITE" id="PS51779"/>
    </source>
</evidence>
<comment type="subcellular location">
    <subcellularLocation>
        <location evidence="1">Cell outer membrane</location>
    </subcellularLocation>
</comment>